<feature type="non-terminal residue" evidence="2">
    <location>
        <position position="147"/>
    </location>
</feature>
<feature type="compositionally biased region" description="Low complexity" evidence="1">
    <location>
        <begin position="118"/>
        <end position="147"/>
    </location>
</feature>
<protein>
    <submittedName>
        <fullName evidence="2">Uncharacterized protein</fullName>
    </submittedName>
</protein>
<evidence type="ECO:0000256" key="1">
    <source>
        <dbReference type="SAM" id="MobiDB-lite"/>
    </source>
</evidence>
<sequence>MSSSSSIRDFAQYVGRFRWPLTAAELTDTTRCPACAATLPAPVCPSCGLDLRHPAARELLTASTDAATALDRRVQLIGQIRFEVAEAEAARAVAAEQLVAVQRAAARAAEAERRVTAERQAQAHADAQAQAQAQAQRAAEAARAAQA</sequence>
<dbReference type="Proteomes" id="UP000237104">
    <property type="component" value="Unassembled WGS sequence"/>
</dbReference>
<dbReference type="EMBL" id="PPXF01000026">
    <property type="protein sequence ID" value="POH68397.1"/>
    <property type="molecule type" value="Genomic_DNA"/>
</dbReference>
<organism evidence="2 3">
    <name type="scientific">Cryobacterium zongtaii</name>
    <dbReference type="NCBI Taxonomy" id="1259217"/>
    <lineage>
        <taxon>Bacteria</taxon>
        <taxon>Bacillati</taxon>
        <taxon>Actinomycetota</taxon>
        <taxon>Actinomycetes</taxon>
        <taxon>Micrococcales</taxon>
        <taxon>Microbacteriaceae</taxon>
        <taxon>Cryobacterium</taxon>
    </lineage>
</organism>
<evidence type="ECO:0000313" key="3">
    <source>
        <dbReference type="Proteomes" id="UP000237104"/>
    </source>
</evidence>
<feature type="region of interest" description="Disordered" evidence="1">
    <location>
        <begin position="113"/>
        <end position="147"/>
    </location>
</feature>
<gene>
    <name evidence="2" type="ORF">C3B59_06490</name>
</gene>
<name>A0A2S3ZK28_9MICO</name>
<reference evidence="2 3" key="1">
    <citation type="submission" date="2018-01" db="EMBL/GenBank/DDBJ databases">
        <title>Cryobacterium sp. nov., from glaciers in China.</title>
        <authorList>
            <person name="Liu Q."/>
            <person name="Xin Y.-H."/>
        </authorList>
    </citation>
    <scope>NUCLEOTIDE SEQUENCE [LARGE SCALE GENOMIC DNA]</scope>
    <source>
        <strain evidence="2 3">TMB1-8</strain>
    </source>
</reference>
<dbReference type="RefSeq" id="WP_207795462.1">
    <property type="nucleotide sequence ID" value="NZ_PPXF01000026.1"/>
</dbReference>
<comment type="caution">
    <text evidence="2">The sequence shown here is derived from an EMBL/GenBank/DDBJ whole genome shotgun (WGS) entry which is preliminary data.</text>
</comment>
<dbReference type="AlphaFoldDB" id="A0A2S3ZK28"/>
<accession>A0A2S3ZK28</accession>
<evidence type="ECO:0000313" key="2">
    <source>
        <dbReference type="EMBL" id="POH68397.1"/>
    </source>
</evidence>
<proteinExistence type="predicted"/>